<evidence type="ECO:0000313" key="2">
    <source>
        <dbReference type="Proteomes" id="UP000470875"/>
    </source>
</evidence>
<reference evidence="1 2" key="1">
    <citation type="submission" date="2019-08" db="EMBL/GenBank/DDBJ databases">
        <title>In-depth cultivation of the pig gut microbiome towards novel bacterial diversity and tailored functional studies.</title>
        <authorList>
            <person name="Wylensek D."/>
            <person name="Hitch T.C.A."/>
            <person name="Clavel T."/>
        </authorList>
    </citation>
    <scope>NUCLEOTIDE SEQUENCE [LARGE SCALE GENOMIC DNA]</scope>
    <source>
        <strain evidence="1 2">WB03_NA08</strain>
    </source>
</reference>
<name>A0A6N7VQ51_9ACTO</name>
<protein>
    <submittedName>
        <fullName evidence="1">Uncharacterized protein</fullName>
    </submittedName>
</protein>
<accession>A0A6N7VQ51</accession>
<dbReference type="AlphaFoldDB" id="A0A6N7VQ51"/>
<keyword evidence="2" id="KW-1185">Reference proteome</keyword>
<gene>
    <name evidence="1" type="ORF">FYJ24_03535</name>
</gene>
<proteinExistence type="predicted"/>
<dbReference type="EMBL" id="VULO01000003">
    <property type="protein sequence ID" value="MSS83847.1"/>
    <property type="molecule type" value="Genomic_DNA"/>
</dbReference>
<sequence>MAEQTLSTFIGNLAALSTPVLTWYGKDRIELSGANLARWLAKTENLLAEEFPFGGGTYLLDAPLSWRIFPWDAVCRFRGWVLSDSPDLLITDSPMPNTAEVVVAQPLESLALTWPTELAPGIVDGAADVMGQADQLLVPSSETLTFPDEARRRLIFASHSTYRDVLDTLGAGGTAVVVDPLYVSDKVLEKIRVQEKV</sequence>
<organism evidence="1 2">
    <name type="scientific">Scrofimicrobium canadense</name>
    <dbReference type="NCBI Taxonomy" id="2652290"/>
    <lineage>
        <taxon>Bacteria</taxon>
        <taxon>Bacillati</taxon>
        <taxon>Actinomycetota</taxon>
        <taxon>Actinomycetes</taxon>
        <taxon>Actinomycetales</taxon>
        <taxon>Actinomycetaceae</taxon>
        <taxon>Scrofimicrobium</taxon>
    </lineage>
</organism>
<comment type="caution">
    <text evidence="1">The sequence shown here is derived from an EMBL/GenBank/DDBJ whole genome shotgun (WGS) entry which is preliminary data.</text>
</comment>
<evidence type="ECO:0000313" key="1">
    <source>
        <dbReference type="EMBL" id="MSS83847.1"/>
    </source>
</evidence>
<dbReference type="RefSeq" id="WP_154543650.1">
    <property type="nucleotide sequence ID" value="NZ_VULO01000003.1"/>
</dbReference>
<dbReference type="Proteomes" id="UP000470875">
    <property type="component" value="Unassembled WGS sequence"/>
</dbReference>